<dbReference type="VEuPathDB" id="VectorBase:ASIC013852"/>
<keyword evidence="3" id="KW-1185">Reference proteome</keyword>
<evidence type="ECO:0000313" key="3">
    <source>
        <dbReference type="Proteomes" id="UP000030765"/>
    </source>
</evidence>
<organism evidence="1">
    <name type="scientific">Anopheles sinensis</name>
    <name type="common">Mosquito</name>
    <dbReference type="NCBI Taxonomy" id="74873"/>
    <lineage>
        <taxon>Eukaryota</taxon>
        <taxon>Metazoa</taxon>
        <taxon>Ecdysozoa</taxon>
        <taxon>Arthropoda</taxon>
        <taxon>Hexapoda</taxon>
        <taxon>Insecta</taxon>
        <taxon>Pterygota</taxon>
        <taxon>Neoptera</taxon>
        <taxon>Endopterygota</taxon>
        <taxon>Diptera</taxon>
        <taxon>Nematocera</taxon>
        <taxon>Culicoidea</taxon>
        <taxon>Culicidae</taxon>
        <taxon>Anophelinae</taxon>
        <taxon>Anopheles</taxon>
    </lineage>
</organism>
<dbReference type="EMBL" id="KE525309">
    <property type="protein sequence ID" value="KFB45890.1"/>
    <property type="molecule type" value="Genomic_DNA"/>
</dbReference>
<proteinExistence type="predicted"/>
<reference evidence="1 3" key="1">
    <citation type="journal article" date="2014" name="BMC Genomics">
        <title>Genome sequence of Anopheles sinensis provides insight into genetics basis of mosquito competence for malaria parasites.</title>
        <authorList>
            <person name="Zhou D."/>
            <person name="Zhang D."/>
            <person name="Ding G."/>
            <person name="Shi L."/>
            <person name="Hou Q."/>
            <person name="Ye Y."/>
            <person name="Xu Y."/>
            <person name="Zhou H."/>
            <person name="Xiong C."/>
            <person name="Li S."/>
            <person name="Yu J."/>
            <person name="Hong S."/>
            <person name="Yu X."/>
            <person name="Zou P."/>
            <person name="Chen C."/>
            <person name="Chang X."/>
            <person name="Wang W."/>
            <person name="Lv Y."/>
            <person name="Sun Y."/>
            <person name="Ma L."/>
            <person name="Shen B."/>
            <person name="Zhu C."/>
        </authorList>
    </citation>
    <scope>NUCLEOTIDE SEQUENCE [LARGE SCALE GENOMIC DNA]</scope>
</reference>
<gene>
    <name evidence="1" type="ORF">ZHAS_00013852</name>
</gene>
<evidence type="ECO:0000313" key="1">
    <source>
        <dbReference type="EMBL" id="KFB45890.1"/>
    </source>
</evidence>
<accession>A0A084W6P6</accession>
<dbReference type="Proteomes" id="UP000030765">
    <property type="component" value="Unassembled WGS sequence"/>
</dbReference>
<dbReference type="EnsemblMetazoa" id="ASIC013852-RA">
    <property type="protein sequence ID" value="ASIC013852-PA"/>
    <property type="gene ID" value="ASIC013852"/>
</dbReference>
<reference evidence="2" key="2">
    <citation type="submission" date="2020-05" db="UniProtKB">
        <authorList>
            <consortium name="EnsemblMetazoa"/>
        </authorList>
    </citation>
    <scope>IDENTIFICATION</scope>
</reference>
<protein>
    <submittedName>
        <fullName evidence="1 2">ATPase</fullName>
    </submittedName>
</protein>
<dbReference type="AlphaFoldDB" id="A0A084W6P6"/>
<dbReference type="EMBL" id="ATLV01020895">
    <property type="status" value="NOT_ANNOTATED_CDS"/>
    <property type="molecule type" value="Genomic_DNA"/>
</dbReference>
<name>A0A084W6P6_ANOSI</name>
<sequence>MKDGVLSFRVTATGKGLFGNPFEACGRRPALEADRVATSRWVKACLTLPSRGVYFGKHNHTARRRPLLFREALFRKEDHPDVNSTSKAAGIEPHIWTVALNGNPLKSGCLVQSRLMQQHQD</sequence>
<evidence type="ECO:0000313" key="2">
    <source>
        <dbReference type="EnsemblMetazoa" id="ASIC013852-PA"/>
    </source>
</evidence>